<evidence type="ECO:0000256" key="3">
    <source>
        <dbReference type="ARBA" id="ARBA00022475"/>
    </source>
</evidence>
<dbReference type="Pfam" id="PF04347">
    <property type="entry name" value="FliO"/>
    <property type="match status" value="1"/>
</dbReference>
<evidence type="ECO:0000256" key="6">
    <source>
        <dbReference type="ARBA" id="ARBA00023136"/>
    </source>
</evidence>
<dbReference type="Proteomes" id="UP000596035">
    <property type="component" value="Chromosome"/>
</dbReference>
<dbReference type="InterPro" id="IPR052205">
    <property type="entry name" value="FliO/MopB"/>
</dbReference>
<accession>A0AA92L923</accession>
<proteinExistence type="inferred from homology"/>
<dbReference type="GO" id="GO:0009425">
    <property type="term" value="C:bacterial-type flagellum basal body"/>
    <property type="evidence" value="ECO:0007669"/>
    <property type="project" value="UniProtKB-SubCell"/>
</dbReference>
<keyword evidence="3" id="KW-1003">Cell membrane</keyword>
<sequence length="132" mass="14719">MFRELAAHRALASLDRNVFSLLGMLITVLLILLLAYWVTRFIGQRGLPGWARGVQNSGGLRVMWQLSLGKGERLVLVRLHERCLLLGVSGGGITVLTELTQEEAAQWLQKDGEVTKAPSFLEVLRDNLPKKK</sequence>
<evidence type="ECO:0000256" key="2">
    <source>
        <dbReference type="ARBA" id="ARBA00004236"/>
    </source>
</evidence>
<keyword evidence="5 9" id="KW-1133">Transmembrane helix</keyword>
<evidence type="ECO:0000256" key="9">
    <source>
        <dbReference type="SAM" id="Phobius"/>
    </source>
</evidence>
<dbReference type="PANTHER" id="PTHR38766:SF1">
    <property type="entry name" value="FLAGELLAR PROTEIN FLIO"/>
    <property type="match status" value="1"/>
</dbReference>
<protein>
    <submittedName>
        <fullName evidence="10">Flagellar biosynthetic protein FliO</fullName>
    </submittedName>
</protein>
<evidence type="ECO:0000256" key="8">
    <source>
        <dbReference type="ARBA" id="ARBA00037937"/>
    </source>
</evidence>
<keyword evidence="10" id="KW-0282">Flagellum</keyword>
<dbReference type="RefSeq" id="WP_066539711.1">
    <property type="nucleotide sequence ID" value="NZ_CAJTCQ010000005.1"/>
</dbReference>
<evidence type="ECO:0000256" key="1">
    <source>
        <dbReference type="ARBA" id="ARBA00004117"/>
    </source>
</evidence>
<keyword evidence="7" id="KW-0975">Bacterial flagellum</keyword>
<dbReference type="GO" id="GO:0044781">
    <property type="term" value="P:bacterial-type flagellum organization"/>
    <property type="evidence" value="ECO:0007669"/>
    <property type="project" value="InterPro"/>
</dbReference>
<comment type="subcellular location">
    <subcellularLocation>
        <location evidence="1">Bacterial flagellum basal body</location>
    </subcellularLocation>
    <subcellularLocation>
        <location evidence="2">Cell membrane</location>
    </subcellularLocation>
</comment>
<dbReference type="GO" id="GO:0005886">
    <property type="term" value="C:plasma membrane"/>
    <property type="evidence" value="ECO:0007669"/>
    <property type="project" value="UniProtKB-SubCell"/>
</dbReference>
<dbReference type="InterPro" id="IPR022781">
    <property type="entry name" value="Flagellar_biosynth_FliO"/>
</dbReference>
<reference evidence="10 11" key="1">
    <citation type="submission" date="2020-11" db="EMBL/GenBank/DDBJ databases">
        <title>Closed and high quality bacterial genomes of the OMM12 community.</title>
        <authorList>
            <person name="Marbouty M."/>
            <person name="Lamy-Besnier Q."/>
            <person name="Debarbieux L."/>
            <person name="Koszul R."/>
        </authorList>
    </citation>
    <scope>NUCLEOTIDE SEQUENCE [LARGE SCALE GENOMIC DNA]</scope>
    <source>
        <strain evidence="10 11">KB18</strain>
    </source>
</reference>
<gene>
    <name evidence="10" type="ORF">I5Q82_03685</name>
</gene>
<organism evidence="10 11">
    <name type="scientific">Acutalibacter muris</name>
    <dbReference type="NCBI Taxonomy" id="1796620"/>
    <lineage>
        <taxon>Bacteria</taxon>
        <taxon>Bacillati</taxon>
        <taxon>Bacillota</taxon>
        <taxon>Clostridia</taxon>
        <taxon>Eubacteriales</taxon>
        <taxon>Acutalibacteraceae</taxon>
        <taxon>Acutalibacter</taxon>
    </lineage>
</organism>
<name>A0AA92L923_9FIRM</name>
<keyword evidence="10" id="KW-0966">Cell projection</keyword>
<dbReference type="EMBL" id="CP065321">
    <property type="protein sequence ID" value="QQR30812.1"/>
    <property type="molecule type" value="Genomic_DNA"/>
</dbReference>
<feature type="transmembrane region" description="Helical" evidence="9">
    <location>
        <begin position="18"/>
        <end position="38"/>
    </location>
</feature>
<keyword evidence="4 9" id="KW-0812">Transmembrane</keyword>
<keyword evidence="6 9" id="KW-0472">Membrane</keyword>
<evidence type="ECO:0000313" key="10">
    <source>
        <dbReference type="EMBL" id="QQR30812.1"/>
    </source>
</evidence>
<evidence type="ECO:0000256" key="7">
    <source>
        <dbReference type="ARBA" id="ARBA00023143"/>
    </source>
</evidence>
<comment type="similarity">
    <text evidence="8">Belongs to the FliO/MopB family.</text>
</comment>
<evidence type="ECO:0000256" key="4">
    <source>
        <dbReference type="ARBA" id="ARBA00022692"/>
    </source>
</evidence>
<dbReference type="AlphaFoldDB" id="A0AA92L923"/>
<keyword evidence="10" id="KW-0969">Cilium</keyword>
<dbReference type="PANTHER" id="PTHR38766">
    <property type="entry name" value="FLAGELLAR PROTEIN FLIO"/>
    <property type="match status" value="1"/>
</dbReference>
<evidence type="ECO:0000256" key="5">
    <source>
        <dbReference type="ARBA" id="ARBA00022989"/>
    </source>
</evidence>
<evidence type="ECO:0000313" key="11">
    <source>
        <dbReference type="Proteomes" id="UP000596035"/>
    </source>
</evidence>